<dbReference type="RefSeq" id="WP_200353047.1">
    <property type="nucleotide sequence ID" value="NZ_BAABHZ010000002.1"/>
</dbReference>
<dbReference type="AlphaFoldDB" id="A0A934VE00"/>
<gene>
    <name evidence="2" type="ORF">JIN84_20900</name>
</gene>
<dbReference type="PROSITE" id="PS00409">
    <property type="entry name" value="PROKAR_NTER_METHYL"/>
    <property type="match status" value="1"/>
</dbReference>
<evidence type="ECO:0000313" key="3">
    <source>
        <dbReference type="Proteomes" id="UP000600139"/>
    </source>
</evidence>
<dbReference type="Proteomes" id="UP000600139">
    <property type="component" value="Unassembled WGS sequence"/>
</dbReference>
<keyword evidence="1" id="KW-1133">Transmembrane helix</keyword>
<organism evidence="2 3">
    <name type="scientific">Luteolibacter yonseiensis</name>
    <dbReference type="NCBI Taxonomy" id="1144680"/>
    <lineage>
        <taxon>Bacteria</taxon>
        <taxon>Pseudomonadati</taxon>
        <taxon>Verrucomicrobiota</taxon>
        <taxon>Verrucomicrobiia</taxon>
        <taxon>Verrucomicrobiales</taxon>
        <taxon>Verrucomicrobiaceae</taxon>
        <taxon>Luteolibacter</taxon>
    </lineage>
</organism>
<comment type="caution">
    <text evidence="2">The sequence shown here is derived from an EMBL/GenBank/DDBJ whole genome shotgun (WGS) entry which is preliminary data.</text>
</comment>
<dbReference type="NCBIfam" id="TIGR02532">
    <property type="entry name" value="IV_pilin_GFxxxE"/>
    <property type="match status" value="1"/>
</dbReference>
<sequence>MKTQRISSKKTGFTLVELLVAMFITTIIISVLVGITSIALDTWNRSRSELRAARQAKAMIDTMARDLESLVTRKGNTNEWLSAIADDSSIGQNLTSTNATKLIFFTAATDRYDGNIGGSDDRGGDVSCVAYQLEYKDPIGSTGAAGGTFDTFVLNRLLVNPDETFDKLLGETQTDPNKNVSTLEDVFNQNFSQDISDEQNFVCENIYQFSVTFYVQTSETSGGANPTTEVKNHLVKVDKNNNSFRILGTGIETEAPAGVTPATFAAGRVTAVQISTTVLSDFGVDQAKKRSFASDEAKAKFFSQNSFEYSKIIQIPSM</sequence>
<dbReference type="EMBL" id="JAENIK010000013">
    <property type="protein sequence ID" value="MBK1818094.1"/>
    <property type="molecule type" value="Genomic_DNA"/>
</dbReference>
<evidence type="ECO:0000313" key="2">
    <source>
        <dbReference type="EMBL" id="MBK1818094.1"/>
    </source>
</evidence>
<feature type="transmembrane region" description="Helical" evidence="1">
    <location>
        <begin position="12"/>
        <end position="40"/>
    </location>
</feature>
<reference evidence="2" key="1">
    <citation type="submission" date="2021-01" db="EMBL/GenBank/DDBJ databases">
        <title>Modified the classification status of verrucomicrobia.</title>
        <authorList>
            <person name="Feng X."/>
        </authorList>
    </citation>
    <scope>NUCLEOTIDE SEQUENCE</scope>
    <source>
        <strain evidence="2">JCM 18052</strain>
    </source>
</reference>
<accession>A0A934VE00</accession>
<dbReference type="InterPro" id="IPR012902">
    <property type="entry name" value="N_methyl_site"/>
</dbReference>
<keyword evidence="3" id="KW-1185">Reference proteome</keyword>
<proteinExistence type="predicted"/>
<keyword evidence="1" id="KW-0472">Membrane</keyword>
<name>A0A934VE00_9BACT</name>
<dbReference type="Pfam" id="PF07963">
    <property type="entry name" value="N_methyl"/>
    <property type="match status" value="1"/>
</dbReference>
<protein>
    <submittedName>
        <fullName evidence="2">Prepilin-type N-terminal cleavage/methylation domain-containing protein</fullName>
    </submittedName>
</protein>
<keyword evidence="1" id="KW-0812">Transmembrane</keyword>
<evidence type="ECO:0000256" key="1">
    <source>
        <dbReference type="SAM" id="Phobius"/>
    </source>
</evidence>